<organism evidence="1 2">
    <name type="scientific">Candidatus Electrothrix marina</name>
    <dbReference type="NCBI Taxonomy" id="1859130"/>
    <lineage>
        <taxon>Bacteria</taxon>
        <taxon>Pseudomonadati</taxon>
        <taxon>Thermodesulfobacteriota</taxon>
        <taxon>Desulfobulbia</taxon>
        <taxon>Desulfobulbales</taxon>
        <taxon>Desulfobulbaceae</taxon>
        <taxon>Candidatus Electrothrix</taxon>
    </lineage>
</organism>
<dbReference type="InterPro" id="IPR039498">
    <property type="entry name" value="NTP_transf_5"/>
</dbReference>
<dbReference type="AlphaFoldDB" id="A0A444JDL7"/>
<name>A0A444JDL7_9BACT</name>
<dbReference type="Proteomes" id="UP000288892">
    <property type="component" value="Unassembled WGS sequence"/>
</dbReference>
<accession>A0A444JDL7</accession>
<dbReference type="EMBL" id="MTKS01000193">
    <property type="protein sequence ID" value="RWX51174.1"/>
    <property type="molecule type" value="Genomic_DNA"/>
</dbReference>
<dbReference type="GO" id="GO:0016740">
    <property type="term" value="F:transferase activity"/>
    <property type="evidence" value="ECO:0007669"/>
    <property type="project" value="UniProtKB-KW"/>
</dbReference>
<keyword evidence="2" id="KW-1185">Reference proteome</keyword>
<gene>
    <name evidence="1" type="ORF">VU01_11931</name>
</gene>
<evidence type="ECO:0000313" key="2">
    <source>
        <dbReference type="Proteomes" id="UP000288892"/>
    </source>
</evidence>
<comment type="caution">
    <text evidence="1">The sequence shown here is derived from an EMBL/GenBank/DDBJ whole genome shotgun (WGS) entry which is preliminary data.</text>
</comment>
<protein>
    <submittedName>
        <fullName evidence="1">Putative nucleotidyltransferase</fullName>
    </submittedName>
</protein>
<evidence type="ECO:0000313" key="1">
    <source>
        <dbReference type="EMBL" id="RWX51174.1"/>
    </source>
</evidence>
<sequence>MHPFLRLCARIEPHPLQQEMLAQACSGFQAWDGLLQQAEVHGMAPLLLRHLLLAEIHLPDHIFRSLRLLAIRHRQSNALLSKTLARVLNILESAGIPSLVLKGAALCKTLYPEPGLRPMRDMVIVVKNSRTLIAALYRKTH</sequence>
<reference evidence="1 2" key="1">
    <citation type="submission" date="2017-01" db="EMBL/GenBank/DDBJ databases">
        <title>The cable genome- insights into the physiology and evolution of filamentous bacteria capable of sulfide oxidation via long distance electron transfer.</title>
        <authorList>
            <person name="Schreiber L."/>
            <person name="Bjerg J.T."/>
            <person name="Boggild A."/>
            <person name="Van De Vossenberg J."/>
            <person name="Meysman F."/>
            <person name="Nielsen L.P."/>
            <person name="Schramm A."/>
            <person name="Kjeldsen K.U."/>
        </authorList>
    </citation>
    <scope>NUCLEOTIDE SEQUENCE [LARGE SCALE GENOMIC DNA]</scope>
    <source>
        <strain evidence="1">A5</strain>
    </source>
</reference>
<keyword evidence="1" id="KW-0808">Transferase</keyword>
<dbReference type="Pfam" id="PF14907">
    <property type="entry name" value="NTP_transf_5"/>
    <property type="match status" value="1"/>
</dbReference>
<proteinExistence type="predicted"/>